<organism evidence="1">
    <name type="scientific">Rhizophora mucronata</name>
    <name type="common">Asiatic mangrove</name>
    <dbReference type="NCBI Taxonomy" id="61149"/>
    <lineage>
        <taxon>Eukaryota</taxon>
        <taxon>Viridiplantae</taxon>
        <taxon>Streptophyta</taxon>
        <taxon>Embryophyta</taxon>
        <taxon>Tracheophyta</taxon>
        <taxon>Spermatophyta</taxon>
        <taxon>Magnoliopsida</taxon>
        <taxon>eudicotyledons</taxon>
        <taxon>Gunneridae</taxon>
        <taxon>Pentapetalae</taxon>
        <taxon>rosids</taxon>
        <taxon>fabids</taxon>
        <taxon>Malpighiales</taxon>
        <taxon>Rhizophoraceae</taxon>
        <taxon>Rhizophora</taxon>
    </lineage>
</organism>
<name>A0A2P2QKR0_RHIMU</name>
<protein>
    <submittedName>
        <fullName evidence="1">Uncharacterized protein</fullName>
    </submittedName>
</protein>
<proteinExistence type="predicted"/>
<evidence type="ECO:0000313" key="1">
    <source>
        <dbReference type="EMBL" id="MBX67576.1"/>
    </source>
</evidence>
<dbReference type="AlphaFoldDB" id="A0A2P2QKR0"/>
<accession>A0A2P2QKR0</accession>
<reference evidence="1" key="1">
    <citation type="submission" date="2018-02" db="EMBL/GenBank/DDBJ databases">
        <title>Rhizophora mucronata_Transcriptome.</title>
        <authorList>
            <person name="Meera S.P."/>
            <person name="Sreeshan A."/>
            <person name="Augustine A."/>
        </authorList>
    </citation>
    <scope>NUCLEOTIDE SEQUENCE</scope>
    <source>
        <tissue evidence="1">Leaf</tissue>
    </source>
</reference>
<sequence>MEAMLYAACYDINWRWCWFLVEPFALNSLLVVKDMPLLFTKQPAVKPSCDLILIWKMENYRLWQ</sequence>
<dbReference type="EMBL" id="GGEC01087092">
    <property type="protein sequence ID" value="MBX67576.1"/>
    <property type="molecule type" value="Transcribed_RNA"/>
</dbReference>